<dbReference type="InterPro" id="IPR010982">
    <property type="entry name" value="Lambda_DNA-bd_dom_sf"/>
</dbReference>
<keyword evidence="2" id="KW-0472">Membrane</keyword>
<keyword evidence="2" id="KW-1133">Transmembrane helix</keyword>
<dbReference type="CDD" id="cd00093">
    <property type="entry name" value="HTH_XRE"/>
    <property type="match status" value="1"/>
</dbReference>
<dbReference type="PANTHER" id="PTHR46558:SF13">
    <property type="entry name" value="HTH-TYPE TRANSCRIPTIONAL REGULATOR IMMR"/>
    <property type="match status" value="1"/>
</dbReference>
<accession>A0A845DUT3</accession>
<dbReference type="EMBL" id="WMET01000004">
    <property type="protein sequence ID" value="MYL21411.1"/>
    <property type="molecule type" value="Genomic_DNA"/>
</dbReference>
<dbReference type="RefSeq" id="WP_160839062.1">
    <property type="nucleotide sequence ID" value="NZ_WMET01000004.1"/>
</dbReference>
<evidence type="ECO:0000259" key="3">
    <source>
        <dbReference type="PROSITE" id="PS50943"/>
    </source>
</evidence>
<reference evidence="4 5" key="1">
    <citation type="submission" date="2019-11" db="EMBL/GenBank/DDBJ databases">
        <title>Genome sequences of 17 halophilic strains isolated from different environments.</title>
        <authorList>
            <person name="Furrow R.E."/>
        </authorList>
    </citation>
    <scope>NUCLEOTIDE SEQUENCE [LARGE SCALE GENOMIC DNA]</scope>
    <source>
        <strain evidence="4 5">22511_23_Filter</strain>
    </source>
</reference>
<dbReference type="Pfam" id="PF01381">
    <property type="entry name" value="HTH_3"/>
    <property type="match status" value="1"/>
</dbReference>
<dbReference type="AlphaFoldDB" id="A0A845DUT3"/>
<evidence type="ECO:0000313" key="5">
    <source>
        <dbReference type="Proteomes" id="UP000460949"/>
    </source>
</evidence>
<feature type="transmembrane region" description="Helical" evidence="2">
    <location>
        <begin position="177"/>
        <end position="197"/>
    </location>
</feature>
<feature type="transmembrane region" description="Helical" evidence="2">
    <location>
        <begin position="120"/>
        <end position="137"/>
    </location>
</feature>
<dbReference type="GO" id="GO:0003677">
    <property type="term" value="F:DNA binding"/>
    <property type="evidence" value="ECO:0007669"/>
    <property type="project" value="UniProtKB-KW"/>
</dbReference>
<keyword evidence="1" id="KW-0238">DNA-binding</keyword>
<proteinExistence type="predicted"/>
<sequence>MEFGEKLFQLRKEKGLSQEALAEQLKTSRQAVSKWENGQGYPEMEKLLCIGSSFNVSMDYLLKKESERGPEEEQGCYVSRELAEAHLTYVHSMGHSLAVSLSLFLLGLVPYFLFKGSPEILAVMIAGFAAAGVIFFIKAMTTKGAENYEIISSRELIFDPGFKTEITDRFESVRTRLVSFLMLGVVLAGMGFVTLLLEENDVTNGALSAYYPVITTLSAAGVFILTRVIAAFTAYDLLIHSEKHSQKRKEKSEKKLRKKWKEWI</sequence>
<dbReference type="SUPFAM" id="SSF47413">
    <property type="entry name" value="lambda repressor-like DNA-binding domains"/>
    <property type="match status" value="1"/>
</dbReference>
<comment type="caution">
    <text evidence="4">The sequence shown here is derived from an EMBL/GenBank/DDBJ whole genome shotgun (WGS) entry which is preliminary data.</text>
</comment>
<dbReference type="Gene3D" id="1.10.260.40">
    <property type="entry name" value="lambda repressor-like DNA-binding domains"/>
    <property type="match status" value="1"/>
</dbReference>
<dbReference type="InterPro" id="IPR001387">
    <property type="entry name" value="Cro/C1-type_HTH"/>
</dbReference>
<evidence type="ECO:0000256" key="2">
    <source>
        <dbReference type="SAM" id="Phobius"/>
    </source>
</evidence>
<evidence type="ECO:0000313" key="4">
    <source>
        <dbReference type="EMBL" id="MYL21411.1"/>
    </source>
</evidence>
<organism evidence="4 5">
    <name type="scientific">Halobacillus litoralis</name>
    <dbReference type="NCBI Taxonomy" id="45668"/>
    <lineage>
        <taxon>Bacteria</taxon>
        <taxon>Bacillati</taxon>
        <taxon>Bacillota</taxon>
        <taxon>Bacilli</taxon>
        <taxon>Bacillales</taxon>
        <taxon>Bacillaceae</taxon>
        <taxon>Halobacillus</taxon>
    </lineage>
</organism>
<dbReference type="PROSITE" id="PS50943">
    <property type="entry name" value="HTH_CROC1"/>
    <property type="match status" value="1"/>
</dbReference>
<keyword evidence="2" id="KW-0812">Transmembrane</keyword>
<dbReference type="Proteomes" id="UP000460949">
    <property type="component" value="Unassembled WGS sequence"/>
</dbReference>
<feature type="domain" description="HTH cro/C1-type" evidence="3">
    <location>
        <begin position="9"/>
        <end position="61"/>
    </location>
</feature>
<protein>
    <submittedName>
        <fullName evidence="4">Helix-turn-helix domain-containing protein</fullName>
    </submittedName>
</protein>
<dbReference type="SMART" id="SM00530">
    <property type="entry name" value="HTH_XRE"/>
    <property type="match status" value="1"/>
</dbReference>
<dbReference type="PANTHER" id="PTHR46558">
    <property type="entry name" value="TRACRIPTIONAL REGULATORY PROTEIN-RELATED-RELATED"/>
    <property type="match status" value="1"/>
</dbReference>
<feature type="transmembrane region" description="Helical" evidence="2">
    <location>
        <begin position="96"/>
        <end position="114"/>
    </location>
</feature>
<evidence type="ECO:0000256" key="1">
    <source>
        <dbReference type="ARBA" id="ARBA00023125"/>
    </source>
</evidence>
<gene>
    <name evidence="4" type="ORF">GLW04_16025</name>
</gene>
<name>A0A845DUT3_9BACI</name>
<feature type="transmembrane region" description="Helical" evidence="2">
    <location>
        <begin position="209"/>
        <end position="239"/>
    </location>
</feature>